<feature type="chain" id="PRO_5001638640" description="Pectinesterase inhibitor domain-containing protein" evidence="7">
    <location>
        <begin position="34"/>
        <end position="209"/>
    </location>
</feature>
<sequence length="209" mass="22588">METKTISPCSINLLITFLLSCLLLISNIQSSVAATPVTTTKTSKTVYKNYLKTACNTTTYPKLCYNSLSPYTSTIKTNDLSLCNTALTITVKVAKNTSGLIKELSKRKGLSKSEAAVIKDCKDEISDSIDELKQAIKALASLKSSNSTAYVIDDIKTYVSAAITNDYTCLDGFEGMKVSASLQSKIKKSVTNFASLTSNALALINKLEY</sequence>
<dbReference type="Gene3D" id="1.20.140.40">
    <property type="entry name" value="Invertase/pectin methylesterase inhibitor family protein"/>
    <property type="match status" value="1"/>
</dbReference>
<keyword evidence="3" id="KW-0964">Secreted</keyword>
<dbReference type="Pfam" id="PF04043">
    <property type="entry name" value="PMEI"/>
    <property type="match status" value="1"/>
</dbReference>
<dbReference type="PANTHER" id="PTHR31080:SF15">
    <property type="entry name" value="INVERTASE"/>
    <property type="match status" value="1"/>
</dbReference>
<dbReference type="NCBIfam" id="TIGR01614">
    <property type="entry name" value="PME_inhib"/>
    <property type="match status" value="1"/>
</dbReference>
<organism evidence="9 10">
    <name type="scientific">Jatropha curcas</name>
    <name type="common">Barbados nut</name>
    <dbReference type="NCBI Taxonomy" id="180498"/>
    <lineage>
        <taxon>Eukaryota</taxon>
        <taxon>Viridiplantae</taxon>
        <taxon>Streptophyta</taxon>
        <taxon>Embryophyta</taxon>
        <taxon>Tracheophyta</taxon>
        <taxon>Spermatophyta</taxon>
        <taxon>Magnoliopsida</taxon>
        <taxon>eudicotyledons</taxon>
        <taxon>Gunneridae</taxon>
        <taxon>Pentapetalae</taxon>
        <taxon>rosids</taxon>
        <taxon>fabids</taxon>
        <taxon>Malpighiales</taxon>
        <taxon>Euphorbiaceae</taxon>
        <taxon>Crotonoideae</taxon>
        <taxon>Jatropheae</taxon>
        <taxon>Jatropha</taxon>
    </lineage>
</organism>
<evidence type="ECO:0000259" key="8">
    <source>
        <dbReference type="SMART" id="SM00856"/>
    </source>
</evidence>
<keyword evidence="2" id="KW-0052">Apoplast</keyword>
<protein>
    <recommendedName>
        <fullName evidence="8">Pectinesterase inhibitor domain-containing protein</fullName>
    </recommendedName>
</protein>
<evidence type="ECO:0000256" key="1">
    <source>
        <dbReference type="ARBA" id="ARBA00004271"/>
    </source>
</evidence>
<name>A0A067JEZ6_JATCU</name>
<dbReference type="InterPro" id="IPR035513">
    <property type="entry name" value="Invertase/methylesterase_inhib"/>
</dbReference>
<evidence type="ECO:0000256" key="3">
    <source>
        <dbReference type="ARBA" id="ARBA00022525"/>
    </source>
</evidence>
<dbReference type="PANTHER" id="PTHR31080">
    <property type="entry name" value="PECTINESTERASE INHIBITOR-LIKE"/>
    <property type="match status" value="1"/>
</dbReference>
<dbReference type="KEGG" id="jcu:105648868"/>
<dbReference type="Proteomes" id="UP000027138">
    <property type="component" value="Unassembled WGS sequence"/>
</dbReference>
<dbReference type="CDD" id="cd15798">
    <property type="entry name" value="PMEI-like_3"/>
    <property type="match status" value="1"/>
</dbReference>
<dbReference type="SMART" id="SM00856">
    <property type="entry name" value="PMEI"/>
    <property type="match status" value="1"/>
</dbReference>
<dbReference type="STRING" id="180498.A0A067JEZ6"/>
<evidence type="ECO:0000256" key="5">
    <source>
        <dbReference type="ARBA" id="ARBA00023157"/>
    </source>
</evidence>
<evidence type="ECO:0000313" key="9">
    <source>
        <dbReference type="EMBL" id="KDP22407.1"/>
    </source>
</evidence>
<evidence type="ECO:0000256" key="7">
    <source>
        <dbReference type="SAM" id="SignalP"/>
    </source>
</evidence>
<feature type="domain" description="Pectinesterase inhibitor" evidence="8">
    <location>
        <begin position="46"/>
        <end position="203"/>
    </location>
</feature>
<dbReference type="OrthoDB" id="1430376at2759"/>
<evidence type="ECO:0000256" key="4">
    <source>
        <dbReference type="ARBA" id="ARBA00022729"/>
    </source>
</evidence>
<dbReference type="AlphaFoldDB" id="A0A067JEZ6"/>
<dbReference type="PROSITE" id="PS51257">
    <property type="entry name" value="PROKAR_LIPOPROTEIN"/>
    <property type="match status" value="1"/>
</dbReference>
<reference evidence="9 10" key="1">
    <citation type="journal article" date="2014" name="PLoS ONE">
        <title>Global Analysis of Gene Expression Profiles in Physic Nut (Jatropha curcas L.) Seedlings Exposed to Salt Stress.</title>
        <authorList>
            <person name="Zhang L."/>
            <person name="Zhang C."/>
            <person name="Wu P."/>
            <person name="Chen Y."/>
            <person name="Li M."/>
            <person name="Jiang H."/>
            <person name="Wu G."/>
        </authorList>
    </citation>
    <scope>NUCLEOTIDE SEQUENCE [LARGE SCALE GENOMIC DNA]</scope>
    <source>
        <strain evidence="10">cv. GZQX0401</strain>
        <tissue evidence="9">Young leaves</tissue>
    </source>
</reference>
<proteinExistence type="inferred from homology"/>
<accession>A0A067JEZ6</accession>
<dbReference type="EMBL" id="KK915447">
    <property type="protein sequence ID" value="KDP22407.1"/>
    <property type="molecule type" value="Genomic_DNA"/>
</dbReference>
<dbReference type="GO" id="GO:0004857">
    <property type="term" value="F:enzyme inhibitor activity"/>
    <property type="evidence" value="ECO:0007669"/>
    <property type="project" value="InterPro"/>
</dbReference>
<dbReference type="GO" id="GO:0048046">
    <property type="term" value="C:apoplast"/>
    <property type="evidence" value="ECO:0007669"/>
    <property type="project" value="UniProtKB-SubCell"/>
</dbReference>
<keyword evidence="10" id="KW-1185">Reference proteome</keyword>
<dbReference type="FunFam" id="1.20.140.40:FF:000006">
    <property type="entry name" value="Pectinesterase inhibitor 3"/>
    <property type="match status" value="1"/>
</dbReference>
<comment type="similarity">
    <text evidence="6">Belongs to the PMEI family.</text>
</comment>
<evidence type="ECO:0000256" key="2">
    <source>
        <dbReference type="ARBA" id="ARBA00022523"/>
    </source>
</evidence>
<evidence type="ECO:0000256" key="6">
    <source>
        <dbReference type="ARBA" id="ARBA00038471"/>
    </source>
</evidence>
<feature type="signal peptide" evidence="7">
    <location>
        <begin position="1"/>
        <end position="33"/>
    </location>
</feature>
<dbReference type="SUPFAM" id="SSF101148">
    <property type="entry name" value="Plant invertase/pectin methylesterase inhibitor"/>
    <property type="match status" value="1"/>
</dbReference>
<comment type="subcellular location">
    <subcellularLocation>
        <location evidence="1">Secreted</location>
        <location evidence="1">Extracellular space</location>
        <location evidence="1">Apoplast</location>
    </subcellularLocation>
</comment>
<keyword evidence="5" id="KW-1015">Disulfide bond</keyword>
<keyword evidence="4 7" id="KW-0732">Signal</keyword>
<dbReference type="InterPro" id="IPR051955">
    <property type="entry name" value="PME_Inhibitor"/>
</dbReference>
<dbReference type="InterPro" id="IPR006501">
    <property type="entry name" value="Pectinesterase_inhib_dom"/>
</dbReference>
<evidence type="ECO:0000313" key="10">
    <source>
        <dbReference type="Proteomes" id="UP000027138"/>
    </source>
</evidence>
<gene>
    <name evidence="9" type="ORF">JCGZ_26238</name>
</gene>